<protein>
    <submittedName>
        <fullName evidence="3">Membrane protein</fullName>
    </submittedName>
</protein>
<feature type="region of interest" description="Disordered" evidence="1">
    <location>
        <begin position="477"/>
        <end position="499"/>
    </location>
</feature>
<feature type="transmembrane region" description="Helical" evidence="2">
    <location>
        <begin position="356"/>
        <end position="376"/>
    </location>
</feature>
<evidence type="ECO:0000256" key="1">
    <source>
        <dbReference type="SAM" id="MobiDB-lite"/>
    </source>
</evidence>
<feature type="compositionally biased region" description="Pro residues" evidence="1">
    <location>
        <begin position="1"/>
        <end position="16"/>
    </location>
</feature>
<feature type="transmembrane region" description="Helical" evidence="2">
    <location>
        <begin position="120"/>
        <end position="143"/>
    </location>
</feature>
<feature type="transmembrane region" description="Helical" evidence="2">
    <location>
        <begin position="45"/>
        <end position="66"/>
    </location>
</feature>
<feature type="transmembrane region" description="Helical" evidence="2">
    <location>
        <begin position="87"/>
        <end position="108"/>
    </location>
</feature>
<keyword evidence="2" id="KW-1133">Transmembrane helix</keyword>
<feature type="transmembrane region" description="Helical" evidence="2">
    <location>
        <begin position="396"/>
        <end position="419"/>
    </location>
</feature>
<evidence type="ECO:0000256" key="2">
    <source>
        <dbReference type="SAM" id="Phobius"/>
    </source>
</evidence>
<feature type="transmembrane region" description="Helical" evidence="2">
    <location>
        <begin position="194"/>
        <end position="217"/>
    </location>
</feature>
<organism evidence="3 4">
    <name type="scientific">Glutamicibacter protophormiae</name>
    <name type="common">Brevibacterium protophormiae</name>
    <dbReference type="NCBI Taxonomy" id="37930"/>
    <lineage>
        <taxon>Bacteria</taxon>
        <taxon>Bacillati</taxon>
        <taxon>Actinomycetota</taxon>
        <taxon>Actinomycetes</taxon>
        <taxon>Micrococcales</taxon>
        <taxon>Micrococcaceae</taxon>
        <taxon>Glutamicibacter</taxon>
    </lineage>
</organism>
<gene>
    <name evidence="3" type="ORF">JOF39_000457</name>
</gene>
<keyword evidence="2" id="KW-0812">Transmembrane</keyword>
<sequence length="832" mass="88442">MDTPNPPRPEVPPLPAPSGASSNQQINKIIDSVKDMKNPASLKVLGFQGAAIAVIGVIMALCYLLPLNALSESTSSSLGYFDFSSQLHSFESFILLVGVALGCGLHVAGSGMDGGEYGEISMSLSIVSITTMLAIAAVNYFIVRRLSHGKREKTWKRAALISGLNALALALVFLLITLFGKIDVLSGDSMSLTIAPRASGVFFTILLLVFCTQFFALTPRRMNGSSPWAIGLRESITVLVLVVVLFAAIGLLLGIIGMDEDIPASVALILQPMLGTLGLYLGALGFFGSLAPNVSGAASFATGDLDDFVPNSVVRITEMNDGRAAWIFAATAVMIIFSALFLGVRRARTAASFNSSRVWQLPLISLALWMVLSWLSNYSVKGEVTVESIRAMRGSLSFGITWYSVIFLALGAALISVLAEVLPLQVYRFAPGLLSVIGGRQATTRWISGTDATADPQPETTQPAAPSTDDTIVMQAPAAPSASSGEPTTVAPAATPPAEPAPLLAPASAASKKRAKALGFSLLGAAVIVGLGFGAVAYLNSQRKPEAEVKKYLTLLEEGQVTEASKFVNPGVDNNARALLTDEALANDSQRLVVENVQLQSKDDNFAIVSASYSINGERHNHTFSVDRGEKEYGLLDTWVFNDPLIVPVKLTSDTSPTLMVGKTSVELSPEVSYFGEPSSFSGSFYAYPGIYQVSAPKTDYLSSEVQELRVNGTSDEMPSASIETATTQALNDLVLKEVQNFSSACVKVSTNLNEACPTELQSTDLASFSVKSHADSVELDGLTSFKSSKATFKYKHTGSDSDTQETSQYLSGSITWEGDKPTVQVTDSSWW</sequence>
<accession>A0ABS4XLJ4</accession>
<comment type="caution">
    <text evidence="3">The sequence shown here is derived from an EMBL/GenBank/DDBJ whole genome shotgun (WGS) entry which is preliminary data.</text>
</comment>
<reference evidence="3 4" key="1">
    <citation type="submission" date="2021-03" db="EMBL/GenBank/DDBJ databases">
        <title>Sequencing the genomes of 1000 actinobacteria strains.</title>
        <authorList>
            <person name="Klenk H.-P."/>
        </authorList>
    </citation>
    <scope>NUCLEOTIDE SEQUENCE [LARGE SCALE GENOMIC DNA]</scope>
    <source>
        <strain evidence="3 4">DSM 20168</strain>
    </source>
</reference>
<name>A0ABS4XLJ4_GLUPR</name>
<feature type="transmembrane region" description="Helical" evidence="2">
    <location>
        <begin position="324"/>
        <end position="344"/>
    </location>
</feature>
<proteinExistence type="predicted"/>
<keyword evidence="4" id="KW-1185">Reference proteome</keyword>
<feature type="transmembrane region" description="Helical" evidence="2">
    <location>
        <begin position="517"/>
        <end position="539"/>
    </location>
</feature>
<dbReference type="Proteomes" id="UP001195422">
    <property type="component" value="Unassembled WGS sequence"/>
</dbReference>
<evidence type="ECO:0000313" key="4">
    <source>
        <dbReference type="Proteomes" id="UP001195422"/>
    </source>
</evidence>
<dbReference type="RefSeq" id="WP_188947237.1">
    <property type="nucleotide sequence ID" value="NZ_BMPH01000002.1"/>
</dbReference>
<feature type="transmembrane region" description="Helical" evidence="2">
    <location>
        <begin position="164"/>
        <end position="182"/>
    </location>
</feature>
<feature type="transmembrane region" description="Helical" evidence="2">
    <location>
        <begin position="238"/>
        <end position="258"/>
    </location>
</feature>
<feature type="compositionally biased region" description="Low complexity" evidence="1">
    <location>
        <begin position="477"/>
        <end position="493"/>
    </location>
</feature>
<feature type="region of interest" description="Disordered" evidence="1">
    <location>
        <begin position="1"/>
        <end position="23"/>
    </location>
</feature>
<keyword evidence="2" id="KW-0472">Membrane</keyword>
<dbReference type="EMBL" id="JAGIOJ010000001">
    <property type="protein sequence ID" value="MBP2397376.1"/>
    <property type="molecule type" value="Genomic_DNA"/>
</dbReference>
<evidence type="ECO:0000313" key="3">
    <source>
        <dbReference type="EMBL" id="MBP2397376.1"/>
    </source>
</evidence>